<dbReference type="GO" id="GO:0098542">
    <property type="term" value="P:defense response to other organism"/>
    <property type="evidence" value="ECO:0007669"/>
    <property type="project" value="TreeGrafter"/>
</dbReference>
<dbReference type="SUPFAM" id="SSF52540">
    <property type="entry name" value="P-loop containing nucleoside triphosphate hydrolases"/>
    <property type="match status" value="1"/>
</dbReference>
<dbReference type="InterPro" id="IPR027417">
    <property type="entry name" value="P-loop_NTPase"/>
</dbReference>
<dbReference type="Gene3D" id="3.40.50.300">
    <property type="entry name" value="P-loop containing nucleotide triphosphate hydrolases"/>
    <property type="match status" value="1"/>
</dbReference>
<dbReference type="RefSeq" id="WP_165913033.1">
    <property type="nucleotide sequence ID" value="NZ_SLXQ01000010.1"/>
</dbReference>
<proteinExistence type="predicted"/>
<dbReference type="Proteomes" id="UP000294911">
    <property type="component" value="Unassembled WGS sequence"/>
</dbReference>
<dbReference type="EMBL" id="SLXQ01000010">
    <property type="protein sequence ID" value="TCP48510.1"/>
    <property type="molecule type" value="Genomic_DNA"/>
</dbReference>
<keyword evidence="3" id="KW-1185">Reference proteome</keyword>
<dbReference type="GO" id="GO:0043531">
    <property type="term" value="F:ADP binding"/>
    <property type="evidence" value="ECO:0007669"/>
    <property type="project" value="InterPro"/>
</dbReference>
<name>A0A4R2QGZ3_9PSEU</name>
<comment type="caution">
    <text evidence="2">The sequence shown here is derived from an EMBL/GenBank/DDBJ whole genome shotgun (WGS) entry which is preliminary data.</text>
</comment>
<feature type="domain" description="AAA+ ATPase" evidence="1">
    <location>
        <begin position="19"/>
        <end position="172"/>
    </location>
</feature>
<evidence type="ECO:0000313" key="2">
    <source>
        <dbReference type="EMBL" id="TCP48510.1"/>
    </source>
</evidence>
<dbReference type="InterPro" id="IPR044974">
    <property type="entry name" value="Disease_R_plants"/>
</dbReference>
<dbReference type="AlphaFoldDB" id="A0A4R2QGZ3"/>
<dbReference type="PRINTS" id="PR00364">
    <property type="entry name" value="DISEASERSIST"/>
</dbReference>
<accession>A0A4R2QGZ3</accession>
<sequence>MDRTELLDRFAGEAQAGDSSPRLAVTGQQGVGKTTFAIELAHRIKPDFDVCLFYPVDATQAGRMVSAGQVAGHFLRKLKVSADEIPADDVERFLTLAELLDDRRVLLLLDDVQDAAQLAPFVQYVAADAFIVTSRNQMPVLAASGFRPVELEMFDVHSSGLLVRHIIPESPEVNDELVRRLHRWSGGLPLALSLMAARLSQTEITVDDFEVLLADPPERDSAGAMAVESMFQELELEQARQCAILALIPGTHFDPVTAAVALGVSESVARQVLRGLRDAHLLLPPEDDRYGFHDMLRRFALDRALALLSDTERQDIASRVIEHRWLRVVALDKSISNRPVPEPVAQWYAGIEPAFTGQEGVRAAFEEFDREWRNFVAAADEARKLPNSELGSLFPLGLWAYSFQTARHAEIVEILDEALGASVDAIRRWFLLRDKAASCHGMRDNAATSEAIRQASQLDFPQGKQSLHDWYGNALEGQGDYEGALGQFELSRAAIPAMADPAQQERAAALLDMHVGRVLAKQDRFTEAGQVLFQAHHYFAAREAESVNRARAGAWLGKITLDYVTAHELLADALAVFMELDMLDLAIEVCTSLAERAESASGHEDAQHYRQLVEELARKRKRFDD</sequence>
<dbReference type="InterPro" id="IPR002182">
    <property type="entry name" value="NB-ARC"/>
</dbReference>
<dbReference type="PANTHER" id="PTHR23155">
    <property type="entry name" value="DISEASE RESISTANCE PROTEIN RP"/>
    <property type="match status" value="1"/>
</dbReference>
<organism evidence="2 3">
    <name type="scientific">Tamaricihabitans halophyticus</name>
    <dbReference type="NCBI Taxonomy" id="1262583"/>
    <lineage>
        <taxon>Bacteria</taxon>
        <taxon>Bacillati</taxon>
        <taxon>Actinomycetota</taxon>
        <taxon>Actinomycetes</taxon>
        <taxon>Pseudonocardiales</taxon>
        <taxon>Pseudonocardiaceae</taxon>
        <taxon>Tamaricihabitans</taxon>
    </lineage>
</organism>
<evidence type="ECO:0000313" key="3">
    <source>
        <dbReference type="Proteomes" id="UP000294911"/>
    </source>
</evidence>
<evidence type="ECO:0000259" key="1">
    <source>
        <dbReference type="SMART" id="SM00382"/>
    </source>
</evidence>
<protein>
    <submittedName>
        <fullName evidence="2">NB-ARC domain-containing protein</fullName>
    </submittedName>
</protein>
<dbReference type="SMART" id="SM00382">
    <property type="entry name" value="AAA"/>
    <property type="match status" value="1"/>
</dbReference>
<dbReference type="Pfam" id="PF00931">
    <property type="entry name" value="NB-ARC"/>
    <property type="match status" value="1"/>
</dbReference>
<reference evidence="2 3" key="1">
    <citation type="submission" date="2019-03" db="EMBL/GenBank/DDBJ databases">
        <title>Genomic Encyclopedia of Type Strains, Phase IV (KMG-IV): sequencing the most valuable type-strain genomes for metagenomic binning, comparative biology and taxonomic classification.</title>
        <authorList>
            <person name="Goeker M."/>
        </authorList>
    </citation>
    <scope>NUCLEOTIDE SEQUENCE [LARGE SCALE GENOMIC DNA]</scope>
    <source>
        <strain evidence="2 3">DSM 45765</strain>
    </source>
</reference>
<dbReference type="InterPro" id="IPR003593">
    <property type="entry name" value="AAA+_ATPase"/>
</dbReference>
<gene>
    <name evidence="2" type="ORF">EV191_11067</name>
</gene>
<dbReference type="PANTHER" id="PTHR23155:SF1188">
    <property type="entry name" value="OS11G0492300 PROTEIN"/>
    <property type="match status" value="1"/>
</dbReference>